<dbReference type="Proteomes" id="UP000185680">
    <property type="component" value="Chromosome"/>
</dbReference>
<keyword evidence="6" id="KW-1185">Reference proteome</keyword>
<dbReference type="OrthoDB" id="5417595at2"/>
<dbReference type="Pfam" id="PF14803">
    <property type="entry name" value="Zn_ribbon_Nudix"/>
    <property type="match status" value="1"/>
</dbReference>
<dbReference type="EMBL" id="LVWD01000007">
    <property type="protein sequence ID" value="OAD42777.1"/>
    <property type="molecule type" value="Genomic_DNA"/>
</dbReference>
<dbReference type="InterPro" id="IPR020084">
    <property type="entry name" value="NUDIX_hydrolase_CS"/>
</dbReference>
<name>A0A167IHP5_9BURK</name>
<gene>
    <name evidence="4" type="ORF">LPB072_09665</name>
    <name evidence="5" type="ORF">LPB72_07710</name>
</gene>
<dbReference type="GO" id="GO:0016787">
    <property type="term" value="F:hydrolase activity"/>
    <property type="evidence" value="ECO:0007669"/>
    <property type="project" value="UniProtKB-KW"/>
</dbReference>
<comment type="cofactor">
    <cofactor evidence="1">
        <name>Mg(2+)</name>
        <dbReference type="ChEBI" id="CHEBI:18420"/>
    </cofactor>
</comment>
<evidence type="ECO:0000313" key="4">
    <source>
        <dbReference type="EMBL" id="AOW13076.1"/>
    </source>
</evidence>
<dbReference type="SUPFAM" id="SSF55811">
    <property type="entry name" value="Nudix"/>
    <property type="match status" value="1"/>
</dbReference>
<dbReference type="KEGG" id="hyl:LPB072_09665"/>
<keyword evidence="2 4" id="KW-0378">Hydrolase</keyword>
<dbReference type="InterPro" id="IPR000086">
    <property type="entry name" value="NUDIX_hydrolase_dom"/>
</dbReference>
<dbReference type="EMBL" id="CP017476">
    <property type="protein sequence ID" value="AOW13076.1"/>
    <property type="molecule type" value="Genomic_DNA"/>
</dbReference>
<protein>
    <submittedName>
        <fullName evidence="5">ADP-ribose pyrophosphatase</fullName>
    </submittedName>
    <submittedName>
        <fullName evidence="4">NUDIX hydrolase</fullName>
    </submittedName>
</protein>
<dbReference type="PROSITE" id="PS51462">
    <property type="entry name" value="NUDIX"/>
    <property type="match status" value="1"/>
</dbReference>
<proteinExistence type="predicted"/>
<evidence type="ECO:0000313" key="7">
    <source>
        <dbReference type="Proteomes" id="UP000185680"/>
    </source>
</evidence>
<organism evidence="4 7">
    <name type="scientific">Hydrogenophaga crassostreae</name>
    <dbReference type="NCBI Taxonomy" id="1763535"/>
    <lineage>
        <taxon>Bacteria</taxon>
        <taxon>Pseudomonadati</taxon>
        <taxon>Pseudomonadota</taxon>
        <taxon>Betaproteobacteria</taxon>
        <taxon>Burkholderiales</taxon>
        <taxon>Comamonadaceae</taxon>
        <taxon>Hydrogenophaga</taxon>
    </lineage>
</organism>
<dbReference type="InterPro" id="IPR015797">
    <property type="entry name" value="NUDIX_hydrolase-like_dom_sf"/>
</dbReference>
<reference evidence="5 6" key="1">
    <citation type="submission" date="2016-02" db="EMBL/GenBank/DDBJ databases">
        <title>Draft genome sequence of Hydrogenophaga sp. LPB0072.</title>
        <authorList>
            <person name="Shin S.-K."/>
            <person name="Yi H."/>
        </authorList>
    </citation>
    <scope>NUCLEOTIDE SEQUENCE [LARGE SCALE GENOMIC DNA]</scope>
    <source>
        <strain evidence="5 6">LPB0072</strain>
    </source>
</reference>
<dbReference type="CDD" id="cd04511">
    <property type="entry name" value="NUDIX_Hydrolase"/>
    <property type="match status" value="1"/>
</dbReference>
<feature type="domain" description="Nudix hydrolase" evidence="3">
    <location>
        <begin position="43"/>
        <end position="168"/>
    </location>
</feature>
<dbReference type="Pfam" id="PF00293">
    <property type="entry name" value="NUDIX"/>
    <property type="match status" value="1"/>
</dbReference>
<reference evidence="4 7" key="2">
    <citation type="submission" date="2016-10" db="EMBL/GenBank/DDBJ databases">
        <title>Hydorgenophaga sp. LPB0072 isolated from gastropod.</title>
        <authorList>
            <person name="Kim E."/>
            <person name="Yi H."/>
        </authorList>
    </citation>
    <scope>NUCLEOTIDE SEQUENCE [LARGE SCALE GENOMIC DNA]</scope>
    <source>
        <strain evidence="4 7">LPB0072</strain>
    </source>
</reference>
<sequence length="184" mass="21156">MHRRPIQHCRECGQPATYRLPDDGDTKPRAICTVCHTVHYENPLNVVGTVPVWGPTGEQVLLCLRNIEPRKGKWTLPAGFMELQETTAQGALRETIEEAGAQIEMGELFTLMSVPRVGQVHMYYRARLLNKNFDPGHETIEARLFTEDQIPWDEIAFRTVRETLECYFADRRTGHFGFHTMDID</sequence>
<evidence type="ECO:0000259" key="3">
    <source>
        <dbReference type="PROSITE" id="PS51462"/>
    </source>
</evidence>
<accession>A0A167IHP5</accession>
<dbReference type="PANTHER" id="PTHR43222:SF2">
    <property type="entry name" value="NUDIX HYDROLASE 23, CHLOROPLASTIC"/>
    <property type="match status" value="1"/>
</dbReference>
<dbReference type="STRING" id="1763535.LPB072_09665"/>
<dbReference type="PROSITE" id="PS00893">
    <property type="entry name" value="NUDIX_BOX"/>
    <property type="match status" value="1"/>
</dbReference>
<dbReference type="Gene3D" id="3.90.79.10">
    <property type="entry name" value="Nucleoside Triphosphate Pyrophosphohydrolase"/>
    <property type="match status" value="1"/>
</dbReference>
<evidence type="ECO:0000256" key="1">
    <source>
        <dbReference type="ARBA" id="ARBA00001946"/>
    </source>
</evidence>
<dbReference type="PANTHER" id="PTHR43222">
    <property type="entry name" value="NUDIX HYDROLASE 23"/>
    <property type="match status" value="1"/>
</dbReference>
<evidence type="ECO:0000313" key="6">
    <source>
        <dbReference type="Proteomes" id="UP000185657"/>
    </source>
</evidence>
<evidence type="ECO:0000256" key="2">
    <source>
        <dbReference type="ARBA" id="ARBA00022801"/>
    </source>
</evidence>
<dbReference type="AlphaFoldDB" id="A0A167IHP5"/>
<dbReference type="Gene3D" id="2.20.70.10">
    <property type="match status" value="1"/>
</dbReference>
<evidence type="ECO:0000313" key="5">
    <source>
        <dbReference type="EMBL" id="OAD42777.1"/>
    </source>
</evidence>
<dbReference type="Proteomes" id="UP000185657">
    <property type="component" value="Unassembled WGS sequence"/>
</dbReference>
<dbReference type="InterPro" id="IPR029401">
    <property type="entry name" value="Nudix_N"/>
</dbReference>
<dbReference type="RefSeq" id="WP_066088290.1">
    <property type="nucleotide sequence ID" value="NZ_CP017476.1"/>
</dbReference>